<evidence type="ECO:0000256" key="5">
    <source>
        <dbReference type="SAM" id="MobiDB-lite"/>
    </source>
</evidence>
<evidence type="ECO:0000259" key="6">
    <source>
        <dbReference type="PROSITE" id="PS50089"/>
    </source>
</evidence>
<dbReference type="InterPro" id="IPR043145">
    <property type="entry name" value="Znf_ZZ_sf"/>
</dbReference>
<dbReference type="InterPro" id="IPR001841">
    <property type="entry name" value="Znf_RING"/>
</dbReference>
<dbReference type="InterPro" id="IPR013083">
    <property type="entry name" value="Znf_RING/FYVE/PHD"/>
</dbReference>
<evidence type="ECO:0000256" key="4">
    <source>
        <dbReference type="PROSITE-ProRule" id="PRU00228"/>
    </source>
</evidence>
<evidence type="ECO:0000259" key="8">
    <source>
        <dbReference type="PROSITE" id="PS50966"/>
    </source>
</evidence>
<keyword evidence="2 4" id="KW-0863">Zinc-finger</keyword>
<dbReference type="InterPro" id="IPR007527">
    <property type="entry name" value="Znf_SWIM"/>
</dbReference>
<evidence type="ECO:0008006" key="11">
    <source>
        <dbReference type="Google" id="ProtNLM"/>
    </source>
</evidence>
<feature type="domain" description="RING-type" evidence="6">
    <location>
        <begin position="184"/>
        <end position="236"/>
    </location>
</feature>
<dbReference type="Pfam" id="PF00569">
    <property type="entry name" value="ZZ"/>
    <property type="match status" value="1"/>
</dbReference>
<proteinExistence type="predicted"/>
<evidence type="ECO:0000259" key="7">
    <source>
        <dbReference type="PROSITE" id="PS50135"/>
    </source>
</evidence>
<dbReference type="PANTHER" id="PTHR21540:SF3">
    <property type="entry name" value="E3 UBIQUITIN-PROTEIN LIGASE ZSWIM2"/>
    <property type="match status" value="1"/>
</dbReference>
<comment type="caution">
    <text evidence="9">The sequence shown here is derived from an EMBL/GenBank/DDBJ whole genome shotgun (WGS) entry which is preliminary data.</text>
</comment>
<feature type="region of interest" description="Disordered" evidence="5">
    <location>
        <begin position="1"/>
        <end position="57"/>
    </location>
</feature>
<keyword evidence="1" id="KW-0479">Metal-binding</keyword>
<dbReference type="InterPro" id="IPR000433">
    <property type="entry name" value="Znf_ZZ"/>
</dbReference>
<dbReference type="SUPFAM" id="SSF57850">
    <property type="entry name" value="RING/U-box"/>
    <property type="match status" value="3"/>
</dbReference>
<accession>A0A9Q1B930</accession>
<protein>
    <recommendedName>
        <fullName evidence="11">E3 ubiquitin-protein ligase ZSWIM2</fullName>
    </recommendedName>
</protein>
<evidence type="ECO:0000256" key="3">
    <source>
        <dbReference type="ARBA" id="ARBA00022833"/>
    </source>
</evidence>
<evidence type="ECO:0000256" key="1">
    <source>
        <dbReference type="ARBA" id="ARBA00022723"/>
    </source>
</evidence>
<dbReference type="PANTHER" id="PTHR21540">
    <property type="entry name" value="RING FINGER AND SWIM DOMAIN-CONTAINING PROTEIN 2"/>
    <property type="match status" value="1"/>
</dbReference>
<feature type="domain" description="RING-type" evidence="6">
    <location>
        <begin position="379"/>
        <end position="419"/>
    </location>
</feature>
<keyword evidence="3" id="KW-0862">Zinc</keyword>
<gene>
    <name evidence="9" type="ORF">JRQ81_001505</name>
</gene>
<dbReference type="PROSITE" id="PS01357">
    <property type="entry name" value="ZF_ZZ_1"/>
    <property type="match status" value="1"/>
</dbReference>
<dbReference type="EMBL" id="JAPFRF010000001">
    <property type="protein sequence ID" value="KAJ7345555.1"/>
    <property type="molecule type" value="Genomic_DNA"/>
</dbReference>
<feature type="domain" description="ZZ-type" evidence="7">
    <location>
        <begin position="267"/>
        <end position="318"/>
    </location>
</feature>
<dbReference type="GO" id="GO:0061630">
    <property type="term" value="F:ubiquitin protein ligase activity"/>
    <property type="evidence" value="ECO:0007669"/>
    <property type="project" value="InterPro"/>
</dbReference>
<dbReference type="PROSITE" id="PS50089">
    <property type="entry name" value="ZF_RING_2"/>
    <property type="match status" value="2"/>
</dbReference>
<reference evidence="9" key="1">
    <citation type="journal article" date="2023" name="DNA Res.">
        <title>Chromosome-level genome assembly of Phrynocephalus forsythii using third-generation DNA sequencing and Hi-C analysis.</title>
        <authorList>
            <person name="Qi Y."/>
            <person name="Zhao W."/>
            <person name="Zhao Y."/>
            <person name="Niu C."/>
            <person name="Cao S."/>
            <person name="Zhang Y."/>
        </authorList>
    </citation>
    <scope>NUCLEOTIDE SEQUENCE</scope>
    <source>
        <tissue evidence="9">Muscle</tissue>
    </source>
</reference>
<dbReference type="Gene3D" id="3.30.60.90">
    <property type="match status" value="1"/>
</dbReference>
<feature type="compositionally biased region" description="Basic and acidic residues" evidence="5">
    <location>
        <begin position="22"/>
        <end position="32"/>
    </location>
</feature>
<feature type="domain" description="SWIM-type" evidence="8">
    <location>
        <begin position="90"/>
        <end position="123"/>
    </location>
</feature>
<dbReference type="Pfam" id="PF04434">
    <property type="entry name" value="SWIM"/>
    <property type="match status" value="1"/>
</dbReference>
<dbReference type="CDD" id="cd16494">
    <property type="entry name" value="RING-CH-C4HC3_ZSWM2"/>
    <property type="match status" value="1"/>
</dbReference>
<dbReference type="Gene3D" id="3.30.40.10">
    <property type="entry name" value="Zinc/RING finger domain, C3HC4 (zinc finger)"/>
    <property type="match status" value="2"/>
</dbReference>
<dbReference type="SMART" id="SM00291">
    <property type="entry name" value="ZnF_ZZ"/>
    <property type="match status" value="1"/>
</dbReference>
<dbReference type="SMART" id="SM00184">
    <property type="entry name" value="RING"/>
    <property type="match status" value="2"/>
</dbReference>
<dbReference type="GO" id="GO:0008270">
    <property type="term" value="F:zinc ion binding"/>
    <property type="evidence" value="ECO:0007669"/>
    <property type="project" value="UniProtKB-KW"/>
</dbReference>
<dbReference type="PROSITE" id="PS50966">
    <property type="entry name" value="ZF_SWIM"/>
    <property type="match status" value="1"/>
</dbReference>
<dbReference type="Pfam" id="PF13639">
    <property type="entry name" value="zf-RING_2"/>
    <property type="match status" value="1"/>
</dbReference>
<dbReference type="CDD" id="cd16486">
    <property type="entry name" value="mRING-H2-C3H2C2D_ZSWM2"/>
    <property type="match status" value="1"/>
</dbReference>
<evidence type="ECO:0000313" key="10">
    <source>
        <dbReference type="Proteomes" id="UP001142489"/>
    </source>
</evidence>
<organism evidence="9 10">
    <name type="scientific">Phrynocephalus forsythii</name>
    <dbReference type="NCBI Taxonomy" id="171643"/>
    <lineage>
        <taxon>Eukaryota</taxon>
        <taxon>Metazoa</taxon>
        <taxon>Chordata</taxon>
        <taxon>Craniata</taxon>
        <taxon>Vertebrata</taxon>
        <taxon>Euteleostomi</taxon>
        <taxon>Lepidosauria</taxon>
        <taxon>Squamata</taxon>
        <taxon>Bifurcata</taxon>
        <taxon>Unidentata</taxon>
        <taxon>Episquamata</taxon>
        <taxon>Toxicofera</taxon>
        <taxon>Iguania</taxon>
        <taxon>Acrodonta</taxon>
        <taxon>Agamidae</taxon>
        <taxon>Agaminae</taxon>
        <taxon>Phrynocephalus</taxon>
    </lineage>
</organism>
<keyword evidence="10" id="KW-1185">Reference proteome</keyword>
<dbReference type="PROSITE" id="PS50135">
    <property type="entry name" value="ZF_ZZ_2"/>
    <property type="match status" value="1"/>
</dbReference>
<evidence type="ECO:0000313" key="9">
    <source>
        <dbReference type="EMBL" id="KAJ7345555.1"/>
    </source>
</evidence>
<sequence length="565" mass="63406">MGTASGVRPAGRGLPRTVWNGNEKEPLGRKSLGEASPPPPPMSRRRVSAGPALKRRQDQALASPLRLVRELGPTAFILQEEEEGPRAAEHRVFLGNPHSCSCAVFVNEKDLCKHICWLLLKKFKLPRDHEYALQLGLVEREIGDMLQGLQVTSQPRITVNSTNELSIADDGYIGQKEIDTEDVCPICQDTLLKKMLPVTYCRFGCGNNIHIVCMKIWTDHQKGLEKESLVKCPLCREDFAPLKLILEEFRNCKKLVTAAEKQHLDKHLGIPCNNCRVCPIEGNCYRCTECSEYHLCNGCFRSFCHPSHNFAFREKRNQKWRSVEPAVKPSTSEHLRNLDLEQDSKEMQKITSVPAQIINSLPTMLVRKCSSLLDPGLQCRLCLKRFCIGQVTRSLPCDHKFHRNCIDHWLHKENACPIDGQTVYNPLTWEAVPRKDKTSVLAPQAKNSPTKQTEQQLFIPGTGLLSRKMKPGCNAEKIHTSPLRYNNNISSEYGQNLTLKGISYTSRDSAPNPHSTQKARSLKFSRYVKGLVLLPKSDGNAFAQKLVGTGLGGLSVYGNTHKLSL</sequence>
<dbReference type="InterPro" id="IPR039903">
    <property type="entry name" value="Zswim2"/>
</dbReference>
<evidence type="ECO:0000256" key="2">
    <source>
        <dbReference type="ARBA" id="ARBA00022771"/>
    </source>
</evidence>
<dbReference type="Proteomes" id="UP001142489">
    <property type="component" value="Unassembled WGS sequence"/>
</dbReference>
<dbReference type="OrthoDB" id="8062037at2759"/>
<name>A0A9Q1B930_9SAUR</name>
<dbReference type="AlphaFoldDB" id="A0A9Q1B930"/>